<dbReference type="Proteomes" id="UP000290189">
    <property type="component" value="Unassembled WGS sequence"/>
</dbReference>
<accession>A0A3P3YKB9</accession>
<reference evidence="2 3" key="1">
    <citation type="submission" date="2018-03" db="EMBL/GenBank/DDBJ databases">
        <authorList>
            <person name="Fogelqvist J."/>
        </authorList>
    </citation>
    <scope>NUCLEOTIDE SEQUENCE [LARGE SCALE GENOMIC DNA]</scope>
</reference>
<organism evidence="2 3">
    <name type="scientific">Plasmodiophora brassicae</name>
    <name type="common">Clubroot disease agent</name>
    <dbReference type="NCBI Taxonomy" id="37360"/>
    <lineage>
        <taxon>Eukaryota</taxon>
        <taxon>Sar</taxon>
        <taxon>Rhizaria</taxon>
        <taxon>Endomyxa</taxon>
        <taxon>Phytomyxea</taxon>
        <taxon>Plasmodiophorida</taxon>
        <taxon>Plasmodiophoridae</taxon>
        <taxon>Plasmodiophora</taxon>
    </lineage>
</organism>
<protein>
    <submittedName>
        <fullName evidence="2">Uncharacterized protein</fullName>
    </submittedName>
</protein>
<evidence type="ECO:0000256" key="1">
    <source>
        <dbReference type="SAM" id="MobiDB-lite"/>
    </source>
</evidence>
<dbReference type="AlphaFoldDB" id="A0A3P3YKB9"/>
<name>A0A3P3YKB9_PLABS</name>
<proteinExistence type="predicted"/>
<dbReference type="EMBL" id="OVEO01000015">
    <property type="protein sequence ID" value="SPR00638.1"/>
    <property type="molecule type" value="Genomic_DNA"/>
</dbReference>
<feature type="region of interest" description="Disordered" evidence="1">
    <location>
        <begin position="43"/>
        <end position="65"/>
    </location>
</feature>
<evidence type="ECO:0000313" key="2">
    <source>
        <dbReference type="EMBL" id="SPR00638.1"/>
    </source>
</evidence>
<feature type="region of interest" description="Disordered" evidence="1">
    <location>
        <begin position="149"/>
        <end position="220"/>
    </location>
</feature>
<sequence>MSVVLRAYAPRAIDRSCGIRRRTGPADSGQWTHARPPGIRLPVDTGADESHGAGSVTPQGPPPAATTISLGEASVPSFCNIIDSSPTSTNASSLFCTYSARTPRSTMKVTLASALLAVMLALAYAGDTVVDVQHGDGHVDNRRDVREWEGEHEHGDHEHGHGDHGHGHDGHEGHDHDGHLHDDFLHGVEGFRDMHDFTEHDGHHEHPHSMAGPHNHDHADQFVDHHYDEHHHGHDHH</sequence>
<keyword evidence="2" id="KW-0496">Mitochondrion</keyword>
<evidence type="ECO:0000313" key="3">
    <source>
        <dbReference type="Proteomes" id="UP000290189"/>
    </source>
</evidence>
<geneLocation type="mitochondrion" evidence="2"/>
<gene>
    <name evidence="2" type="ORF">PLBR_LOCUS7853</name>
</gene>